<evidence type="ECO:0000313" key="2">
    <source>
        <dbReference type="EMBL" id="KAL3535110.1"/>
    </source>
</evidence>
<accession>A0ABD3AV85</accession>
<comment type="caution">
    <text evidence="2">The sequence shown here is derived from an EMBL/GenBank/DDBJ whole genome shotgun (WGS) entry which is preliminary data.</text>
</comment>
<feature type="compositionally biased region" description="Basic residues" evidence="1">
    <location>
        <begin position="221"/>
        <end position="230"/>
    </location>
</feature>
<name>A0ABD3AV85_9GENT</name>
<feature type="region of interest" description="Disordered" evidence="1">
    <location>
        <begin position="188"/>
        <end position="230"/>
    </location>
</feature>
<evidence type="ECO:0000256" key="1">
    <source>
        <dbReference type="SAM" id="MobiDB-lite"/>
    </source>
</evidence>
<dbReference type="Proteomes" id="UP001630127">
    <property type="component" value="Unassembled WGS sequence"/>
</dbReference>
<evidence type="ECO:0000313" key="3">
    <source>
        <dbReference type="Proteomes" id="UP001630127"/>
    </source>
</evidence>
<reference evidence="2 3" key="1">
    <citation type="submission" date="2024-11" db="EMBL/GenBank/DDBJ databases">
        <title>A near-complete genome assembly of Cinchona calisaya.</title>
        <authorList>
            <person name="Lian D.C."/>
            <person name="Zhao X.W."/>
            <person name="Wei L."/>
        </authorList>
    </citation>
    <scope>NUCLEOTIDE SEQUENCE [LARGE SCALE GENOMIC DNA]</scope>
    <source>
        <tissue evidence="2">Nenye</tissue>
    </source>
</reference>
<proteinExistence type="predicted"/>
<dbReference type="AlphaFoldDB" id="A0ABD3AV85"/>
<organism evidence="2 3">
    <name type="scientific">Cinchona calisaya</name>
    <dbReference type="NCBI Taxonomy" id="153742"/>
    <lineage>
        <taxon>Eukaryota</taxon>
        <taxon>Viridiplantae</taxon>
        <taxon>Streptophyta</taxon>
        <taxon>Embryophyta</taxon>
        <taxon>Tracheophyta</taxon>
        <taxon>Spermatophyta</taxon>
        <taxon>Magnoliopsida</taxon>
        <taxon>eudicotyledons</taxon>
        <taxon>Gunneridae</taxon>
        <taxon>Pentapetalae</taxon>
        <taxon>asterids</taxon>
        <taxon>lamiids</taxon>
        <taxon>Gentianales</taxon>
        <taxon>Rubiaceae</taxon>
        <taxon>Cinchonoideae</taxon>
        <taxon>Cinchoneae</taxon>
        <taxon>Cinchona</taxon>
    </lineage>
</organism>
<protein>
    <submittedName>
        <fullName evidence="2">Uncharacterized protein</fullName>
    </submittedName>
</protein>
<keyword evidence="3" id="KW-1185">Reference proteome</keyword>
<sequence length="230" mass="26169">MEQLTLPNLAKVVMFFPPHYVYVWLAQYFNTHQPNPLHQPDSTMAKFSRSSSVISFHEISAKEYIMRGTNFVWYSTSFALEKQHIFTDGHNLSPFKFIYFMNLRSSEYSEELPASVLERIYQLYHSCTRTGTKSKVSVPALSRNFGGCLLDDIILASGSFPGSKADVEAIAMDKGTSSRKRCAILEVQDETPLDDHPNGHPSQQSQLDDMSDETPLIQRSQRLKKKFSSD</sequence>
<gene>
    <name evidence="2" type="ORF">ACH5RR_003571</name>
</gene>
<dbReference type="EMBL" id="JBJUIK010000002">
    <property type="protein sequence ID" value="KAL3535110.1"/>
    <property type="molecule type" value="Genomic_DNA"/>
</dbReference>